<feature type="domain" description="DUF397" evidence="1">
    <location>
        <begin position="9"/>
        <end position="62"/>
    </location>
</feature>
<proteinExistence type="predicted"/>
<dbReference type="EMBL" id="JAXCEI010000010">
    <property type="protein sequence ID" value="MFA1541959.1"/>
    <property type="molecule type" value="Genomic_DNA"/>
</dbReference>
<comment type="caution">
    <text evidence="2">The sequence shown here is derived from an EMBL/GenBank/DDBJ whole genome shotgun (WGS) entry which is preliminary data.</text>
</comment>
<name>A0ABV4QJ14_9ACTN</name>
<gene>
    <name evidence="2" type="ORF">SM611_23760</name>
</gene>
<keyword evidence="3" id="KW-1185">Reference proteome</keyword>
<dbReference type="RefSeq" id="WP_371952112.1">
    <property type="nucleotide sequence ID" value="NZ_JAXCEI010000010.1"/>
</dbReference>
<accession>A0ABV4QJ14</accession>
<evidence type="ECO:0000313" key="2">
    <source>
        <dbReference type="EMBL" id="MFA1541959.1"/>
    </source>
</evidence>
<dbReference type="Proteomes" id="UP001569963">
    <property type="component" value="Unassembled WGS sequence"/>
</dbReference>
<evidence type="ECO:0000259" key="1">
    <source>
        <dbReference type="Pfam" id="PF04149"/>
    </source>
</evidence>
<dbReference type="Pfam" id="PF04149">
    <property type="entry name" value="DUF397"/>
    <property type="match status" value="1"/>
</dbReference>
<protein>
    <submittedName>
        <fullName evidence="2">DUF397 domain-containing protein</fullName>
    </submittedName>
</protein>
<sequence>MRRAPLSDARWFKSSHSAMGDCVETARLLPRVIGVRDSRAPHSAGVLGFRHAVWERFLADAKNGRYDLPNG</sequence>
<reference evidence="2 3" key="1">
    <citation type="submission" date="2023-11" db="EMBL/GenBank/DDBJ databases">
        <title>Actinomadura monticuli sp. nov., isolated from volcanic ash.</title>
        <authorList>
            <person name="Lee S.D."/>
            <person name="Yang H."/>
            <person name="Kim I.S."/>
        </authorList>
    </citation>
    <scope>NUCLEOTIDE SEQUENCE [LARGE SCALE GENOMIC DNA]</scope>
    <source>
        <strain evidence="2 3">DLS-62</strain>
    </source>
</reference>
<organism evidence="2 3">
    <name type="scientific">Actinomadura monticuli</name>
    <dbReference type="NCBI Taxonomy" id="3097367"/>
    <lineage>
        <taxon>Bacteria</taxon>
        <taxon>Bacillati</taxon>
        <taxon>Actinomycetota</taxon>
        <taxon>Actinomycetes</taxon>
        <taxon>Streptosporangiales</taxon>
        <taxon>Thermomonosporaceae</taxon>
        <taxon>Actinomadura</taxon>
    </lineage>
</organism>
<dbReference type="InterPro" id="IPR007278">
    <property type="entry name" value="DUF397"/>
</dbReference>
<evidence type="ECO:0000313" key="3">
    <source>
        <dbReference type="Proteomes" id="UP001569963"/>
    </source>
</evidence>